<dbReference type="InterPro" id="IPR016040">
    <property type="entry name" value="NAD(P)-bd_dom"/>
</dbReference>
<dbReference type="RefSeq" id="XP_025346245.1">
    <property type="nucleotide sequence ID" value="XM_025494458.1"/>
</dbReference>
<organism evidence="2 3">
    <name type="scientific">Pseudomicrostroma glucosiphilum</name>
    <dbReference type="NCBI Taxonomy" id="1684307"/>
    <lineage>
        <taxon>Eukaryota</taxon>
        <taxon>Fungi</taxon>
        <taxon>Dikarya</taxon>
        <taxon>Basidiomycota</taxon>
        <taxon>Ustilaginomycotina</taxon>
        <taxon>Exobasidiomycetes</taxon>
        <taxon>Microstromatales</taxon>
        <taxon>Microstromatales incertae sedis</taxon>
        <taxon>Pseudomicrostroma</taxon>
    </lineage>
</organism>
<dbReference type="EMBL" id="KZ819332">
    <property type="protein sequence ID" value="PWN19085.1"/>
    <property type="molecule type" value="Genomic_DNA"/>
</dbReference>
<sequence>MLVFVLGATGGIGQMLLPELVQHGHQVLALARSDASAAKIKTLGADVVHGDLSDARLLSDSASRADAVINLAFDASSQAGMVEAAMQEARAIETLGAALVGTQKPLLVSNGALTYAFSGSAGLIDEDSPWPVGGEMNPRASGLKAAQALAARDVFVATFFFPPSCHRAGETGLIPILMDHARKNGFVPYVGDGSQRWPATHLQDIATLLRLLIEAPAGQRPWMNKLHPIAEGGVAWKDISTAIGQALDLPTRSVSAQDATDLFGFVGRLINIDVPVSSTQTKAAFQWQPKGPSLCQDIEQNY</sequence>
<dbReference type="GeneID" id="37016192"/>
<dbReference type="AlphaFoldDB" id="A0A316U7Z6"/>
<dbReference type="STRING" id="1684307.A0A316U7Z6"/>
<evidence type="ECO:0000313" key="2">
    <source>
        <dbReference type="EMBL" id="PWN19085.1"/>
    </source>
</evidence>
<feature type="domain" description="NAD(P)-binding" evidence="1">
    <location>
        <begin position="7"/>
        <end position="85"/>
    </location>
</feature>
<proteinExistence type="predicted"/>
<dbReference type="InterPro" id="IPR036291">
    <property type="entry name" value="NAD(P)-bd_dom_sf"/>
</dbReference>
<dbReference type="PANTHER" id="PTHR48079:SF9">
    <property type="entry name" value="PUTATIVE-RELATED"/>
    <property type="match status" value="1"/>
</dbReference>
<dbReference type="InterPro" id="IPR051783">
    <property type="entry name" value="NAD(P)-dependent_oxidoreduct"/>
</dbReference>
<name>A0A316U7Z6_9BASI</name>
<evidence type="ECO:0000259" key="1">
    <source>
        <dbReference type="Pfam" id="PF13460"/>
    </source>
</evidence>
<reference evidence="2 3" key="1">
    <citation type="journal article" date="2018" name="Mol. Biol. Evol.">
        <title>Broad Genomic Sampling Reveals a Smut Pathogenic Ancestry of the Fungal Clade Ustilaginomycotina.</title>
        <authorList>
            <person name="Kijpornyongpan T."/>
            <person name="Mondo S.J."/>
            <person name="Barry K."/>
            <person name="Sandor L."/>
            <person name="Lee J."/>
            <person name="Lipzen A."/>
            <person name="Pangilinan J."/>
            <person name="LaButti K."/>
            <person name="Hainaut M."/>
            <person name="Henrissat B."/>
            <person name="Grigoriev I.V."/>
            <person name="Spatafora J.W."/>
            <person name="Aime M.C."/>
        </authorList>
    </citation>
    <scope>NUCLEOTIDE SEQUENCE [LARGE SCALE GENOMIC DNA]</scope>
    <source>
        <strain evidence="2 3">MCA 4718</strain>
    </source>
</reference>
<dbReference type="PANTHER" id="PTHR48079">
    <property type="entry name" value="PROTEIN YEEZ"/>
    <property type="match status" value="1"/>
</dbReference>
<dbReference type="GO" id="GO:0004029">
    <property type="term" value="F:aldehyde dehydrogenase (NAD+) activity"/>
    <property type="evidence" value="ECO:0007669"/>
    <property type="project" value="TreeGrafter"/>
</dbReference>
<keyword evidence="3" id="KW-1185">Reference proteome</keyword>
<dbReference type="Pfam" id="PF13460">
    <property type="entry name" value="NAD_binding_10"/>
    <property type="match status" value="1"/>
</dbReference>
<accession>A0A316U7Z6</accession>
<dbReference type="Proteomes" id="UP000245942">
    <property type="component" value="Unassembled WGS sequence"/>
</dbReference>
<protein>
    <submittedName>
        <fullName evidence="2">Oxidoreductase</fullName>
    </submittedName>
</protein>
<evidence type="ECO:0000313" key="3">
    <source>
        <dbReference type="Proteomes" id="UP000245942"/>
    </source>
</evidence>
<dbReference type="GO" id="GO:0005737">
    <property type="term" value="C:cytoplasm"/>
    <property type="evidence" value="ECO:0007669"/>
    <property type="project" value="TreeGrafter"/>
</dbReference>
<gene>
    <name evidence="2" type="ORF">BCV69DRAFT_300422</name>
</gene>
<dbReference type="OrthoDB" id="10000533at2759"/>
<dbReference type="Gene3D" id="3.40.50.720">
    <property type="entry name" value="NAD(P)-binding Rossmann-like Domain"/>
    <property type="match status" value="1"/>
</dbReference>
<dbReference type="SUPFAM" id="SSF51735">
    <property type="entry name" value="NAD(P)-binding Rossmann-fold domains"/>
    <property type="match status" value="1"/>
</dbReference>